<evidence type="ECO:0000313" key="2">
    <source>
        <dbReference type="EMBL" id="PSR75810.1"/>
    </source>
</evidence>
<gene>
    <name evidence="2" type="ORF">BD289DRAFT_447374</name>
</gene>
<dbReference type="EMBL" id="KZ678742">
    <property type="protein sequence ID" value="PSR75810.1"/>
    <property type="molecule type" value="Genomic_DNA"/>
</dbReference>
<proteinExistence type="predicted"/>
<protein>
    <submittedName>
        <fullName evidence="2">Uncharacterized protein</fullName>
    </submittedName>
</protein>
<keyword evidence="3" id="KW-1185">Reference proteome</keyword>
<feature type="region of interest" description="Disordered" evidence="1">
    <location>
        <begin position="98"/>
        <end position="131"/>
    </location>
</feature>
<name>A0A2T2ZT50_9PEZI</name>
<evidence type="ECO:0000256" key="1">
    <source>
        <dbReference type="SAM" id="MobiDB-lite"/>
    </source>
</evidence>
<organism evidence="2 3">
    <name type="scientific">Coniella lustricola</name>
    <dbReference type="NCBI Taxonomy" id="2025994"/>
    <lineage>
        <taxon>Eukaryota</taxon>
        <taxon>Fungi</taxon>
        <taxon>Dikarya</taxon>
        <taxon>Ascomycota</taxon>
        <taxon>Pezizomycotina</taxon>
        <taxon>Sordariomycetes</taxon>
        <taxon>Sordariomycetidae</taxon>
        <taxon>Diaporthales</taxon>
        <taxon>Schizoparmaceae</taxon>
        <taxon>Coniella</taxon>
    </lineage>
</organism>
<reference evidence="2 3" key="1">
    <citation type="journal article" date="2018" name="Mycol. Prog.">
        <title>Coniella lustricola, a new species from submerged detritus.</title>
        <authorList>
            <person name="Raudabaugh D.B."/>
            <person name="Iturriaga T."/>
            <person name="Carver A."/>
            <person name="Mondo S."/>
            <person name="Pangilinan J."/>
            <person name="Lipzen A."/>
            <person name="He G."/>
            <person name="Amirebrahimi M."/>
            <person name="Grigoriev I.V."/>
            <person name="Miller A.N."/>
        </authorList>
    </citation>
    <scope>NUCLEOTIDE SEQUENCE [LARGE SCALE GENOMIC DNA]</scope>
    <source>
        <strain evidence="2 3">B22-T-1</strain>
    </source>
</reference>
<dbReference type="InParanoid" id="A0A2T2ZT50"/>
<dbReference type="Proteomes" id="UP000241462">
    <property type="component" value="Unassembled WGS sequence"/>
</dbReference>
<feature type="compositionally biased region" description="Low complexity" evidence="1">
    <location>
        <begin position="101"/>
        <end position="117"/>
    </location>
</feature>
<sequence>MRMTVCFGGGTSTSRLCVVERLRECVLDVFLLMTALTWAGRHDTARFSACRLLSGSFPGFLAMVSIYSSVHLLKHHSMALFVCWLLWVVQTRACANSDSVPQTQTPTQAQTQAQTQARNKNKKDKKKDDTKIEKTRHKYYVLVLLVCRVT</sequence>
<accession>A0A2T2ZT50</accession>
<evidence type="ECO:0000313" key="3">
    <source>
        <dbReference type="Proteomes" id="UP000241462"/>
    </source>
</evidence>
<dbReference type="AlphaFoldDB" id="A0A2T2ZT50"/>